<dbReference type="InterPro" id="IPR010502">
    <property type="entry name" value="Carb-bd_dom_fam9"/>
</dbReference>
<dbReference type="GO" id="GO:0004553">
    <property type="term" value="F:hydrolase activity, hydrolyzing O-glycosyl compounds"/>
    <property type="evidence" value="ECO:0007669"/>
    <property type="project" value="InterPro"/>
</dbReference>
<dbReference type="CDD" id="cd09620">
    <property type="entry name" value="CBM9_like_3"/>
    <property type="match status" value="1"/>
</dbReference>
<dbReference type="PANTHER" id="PTHR35532">
    <property type="entry name" value="SIMILAR TO POLYHYDROXYALKANOATE DEPOLYMERASE"/>
    <property type="match status" value="1"/>
</dbReference>
<protein>
    <recommendedName>
        <fullName evidence="2">Carbohydrate-binding domain-containing protein</fullName>
    </recommendedName>
</protein>
<keyword evidence="1" id="KW-0812">Transmembrane</keyword>
<gene>
    <name evidence="3" type="ORF">C0Q70_13456</name>
</gene>
<dbReference type="Pfam" id="PF06452">
    <property type="entry name" value="CBM9_1"/>
    <property type="match status" value="1"/>
</dbReference>
<dbReference type="Gene3D" id="2.60.40.1190">
    <property type="match status" value="1"/>
</dbReference>
<evidence type="ECO:0000313" key="4">
    <source>
        <dbReference type="Proteomes" id="UP000245119"/>
    </source>
</evidence>
<keyword evidence="1" id="KW-1133">Transmembrane helix</keyword>
<organism evidence="3 4">
    <name type="scientific">Pomacea canaliculata</name>
    <name type="common">Golden apple snail</name>
    <dbReference type="NCBI Taxonomy" id="400727"/>
    <lineage>
        <taxon>Eukaryota</taxon>
        <taxon>Metazoa</taxon>
        <taxon>Spiralia</taxon>
        <taxon>Lophotrochozoa</taxon>
        <taxon>Mollusca</taxon>
        <taxon>Gastropoda</taxon>
        <taxon>Caenogastropoda</taxon>
        <taxon>Architaenioglossa</taxon>
        <taxon>Ampullarioidea</taxon>
        <taxon>Ampullariidae</taxon>
        <taxon>Pomacea</taxon>
    </lineage>
</organism>
<dbReference type="AlphaFoldDB" id="A0A2T7NX99"/>
<dbReference type="OMA" id="TDRYVWF"/>
<evidence type="ECO:0000313" key="3">
    <source>
        <dbReference type="EMBL" id="PVD25796.1"/>
    </source>
</evidence>
<evidence type="ECO:0000259" key="2">
    <source>
        <dbReference type="Pfam" id="PF06452"/>
    </source>
</evidence>
<dbReference type="GO" id="GO:0030246">
    <property type="term" value="F:carbohydrate binding"/>
    <property type="evidence" value="ECO:0007669"/>
    <property type="project" value="InterPro"/>
</dbReference>
<keyword evidence="1" id="KW-0472">Membrane</keyword>
<accession>A0A2T7NX99</accession>
<dbReference type="GO" id="GO:0016052">
    <property type="term" value="P:carbohydrate catabolic process"/>
    <property type="evidence" value="ECO:0007669"/>
    <property type="project" value="InterPro"/>
</dbReference>
<dbReference type="SUPFAM" id="SSF49344">
    <property type="entry name" value="CBD9-like"/>
    <property type="match status" value="1"/>
</dbReference>
<comment type="caution">
    <text evidence="3">The sequence shown here is derived from an EMBL/GenBank/DDBJ whole genome shotgun (WGS) entry which is preliminary data.</text>
</comment>
<feature type="transmembrane region" description="Helical" evidence="1">
    <location>
        <begin position="6"/>
        <end position="29"/>
    </location>
</feature>
<dbReference type="PANTHER" id="PTHR35532:SF5">
    <property type="entry name" value="CARBOHYDRATE-BINDING DOMAIN-CONTAINING PROTEIN"/>
    <property type="match status" value="1"/>
</dbReference>
<sequence length="427" mass="49293">MKSNPAALVITVVIAALALGAGLIIGYLLRKPEGQEARSGIHGELTPVKLLRSTTENETLKECSDLMDNPDIKNYLTKARMNACRAATCNVELPRNYVVYHLDTDTIVIDGNLNEKAWRDVGWTESFVDVRGENFPAPRFETRVKMRWDDSNLYVGAYIQEFAVWANRTLHDTTIYQDNSFQVLFDTEQSNHKYKEISINALGTVADIMLTRPYMDDGEPLSFWESDVLRAIQIDGPINDPRRRNQHWTVEMSLPFKQLFAGVTRENEMPKDKEIWRTNFVRSEWQTEIVGGQYHKRLDLDADWWVWQSPGVANIHLPDRWGLIQFRNASVNSTSFQPDNKWVVTNALLEVYRAEKAYKAVNGRYTDNKTLLQLPPYIFSQRCIRDLGIELDWGGFRITAKSAEKSLQDGHTRTDRYVWFGDQKEQF</sequence>
<name>A0A2T7NX99_POMCA</name>
<dbReference type="Proteomes" id="UP000245119">
    <property type="component" value="Linkage Group LG8"/>
</dbReference>
<proteinExistence type="predicted"/>
<dbReference type="EMBL" id="PZQS01000008">
    <property type="protein sequence ID" value="PVD25796.1"/>
    <property type="molecule type" value="Genomic_DNA"/>
</dbReference>
<keyword evidence="4" id="KW-1185">Reference proteome</keyword>
<feature type="domain" description="Carbohydrate-binding" evidence="2">
    <location>
        <begin position="109"/>
        <end position="195"/>
    </location>
</feature>
<evidence type="ECO:0000256" key="1">
    <source>
        <dbReference type="SAM" id="Phobius"/>
    </source>
</evidence>
<reference evidence="3 4" key="1">
    <citation type="submission" date="2018-04" db="EMBL/GenBank/DDBJ databases">
        <title>The genome of golden apple snail Pomacea canaliculata provides insight into stress tolerance and invasive adaptation.</title>
        <authorList>
            <person name="Liu C."/>
            <person name="Liu B."/>
            <person name="Ren Y."/>
            <person name="Zhang Y."/>
            <person name="Wang H."/>
            <person name="Li S."/>
            <person name="Jiang F."/>
            <person name="Yin L."/>
            <person name="Zhang G."/>
            <person name="Qian W."/>
            <person name="Fan W."/>
        </authorList>
    </citation>
    <scope>NUCLEOTIDE SEQUENCE [LARGE SCALE GENOMIC DNA]</scope>
    <source>
        <strain evidence="3">SZHN2017</strain>
        <tissue evidence="3">Muscle</tissue>
    </source>
</reference>
<dbReference type="OrthoDB" id="59288at2759"/>